<keyword evidence="6 10" id="KW-1133">Transmembrane helix</keyword>
<evidence type="ECO:0000256" key="5">
    <source>
        <dbReference type="ARBA" id="ARBA00022857"/>
    </source>
</evidence>
<name>A0A9P0F102_BEMTA</name>
<dbReference type="GO" id="GO:0035336">
    <property type="term" value="P:long-chain fatty-acyl-CoA metabolic process"/>
    <property type="evidence" value="ECO:0007669"/>
    <property type="project" value="TreeGrafter"/>
</dbReference>
<dbReference type="PANTHER" id="PTHR11011">
    <property type="entry name" value="MALE STERILITY PROTEIN 2-RELATED"/>
    <property type="match status" value="1"/>
</dbReference>
<keyword evidence="4 10" id="KW-0812">Transmembrane</keyword>
<dbReference type="Gene3D" id="3.40.50.720">
    <property type="entry name" value="NAD(P)-binding Rossmann-like Domain"/>
    <property type="match status" value="1"/>
</dbReference>
<evidence type="ECO:0000256" key="10">
    <source>
        <dbReference type="RuleBase" id="RU363097"/>
    </source>
</evidence>
<sequence length="571" mass="64942">MAPRIPDLVLEGIEVPRTEMNRSLIQDFFEGKNILITGGTGFFGNVLIEKLLRSCSGIKKIYITARPRKGKTTTERIKEMFSGPLFAKLQEDEPNFAKKVAFVSADMDLEECGLSAEDQAMLKREIDVVFHAAATVRFDAELSTAINTNVRATRDLVNLAREMHNLKAFVFVSTIFSNCNNEAIPEKFCVPRIAGDIAIALNENVESDVINKMAPNLLDGWPNTYVFSKCLAEDVIKNLGKDMPMAVVRPSIVTSTAKEPIRGWINNLYGPTGVTAGAMKGILRTFPGDGECPAELVPVDYVINSIIACAWDTSTRFIEAQKRKERKAAINEFENIIGGEGQIFFDEEFDPFLGEEQRQKDFSIPVYNYVSTNRNGITWNEYLEMNAATVRNFPLKAAIWSASCTLAKTRVEFLFYSFFLHYLPALLADGFCTLVGTKPRFVRISQKIHNFSNHLSFFGTKNWKFEDNNVGDLWDRLTEMDKDIFYFNIEDLYWPEYFHYYVLGVREYLLQESLETVPEARRKMYRFFALQYLLVFLVFAVFTYGTFQLVGAFSSSESMILMPELPESIMV</sequence>
<keyword evidence="10" id="KW-0560">Oxidoreductase</keyword>
<dbReference type="FunFam" id="3.40.50.720:FF:000143">
    <property type="entry name" value="Fatty acyl-CoA reductase"/>
    <property type="match status" value="1"/>
</dbReference>
<reference evidence="13" key="1">
    <citation type="submission" date="2021-12" db="EMBL/GenBank/DDBJ databases">
        <authorList>
            <person name="King R."/>
        </authorList>
    </citation>
    <scope>NUCLEOTIDE SEQUENCE</scope>
</reference>
<comment type="similarity">
    <text evidence="2 10">Belongs to the fatty acyl-CoA reductase family.</text>
</comment>
<dbReference type="AlphaFoldDB" id="A0A9P0F102"/>
<dbReference type="Proteomes" id="UP001152759">
    <property type="component" value="Chromosome 2"/>
</dbReference>
<feature type="domain" description="Thioester reductase (TE)" evidence="12">
    <location>
        <begin position="36"/>
        <end position="306"/>
    </location>
</feature>
<proteinExistence type="inferred from homology"/>
<comment type="subcellular location">
    <subcellularLocation>
        <location evidence="1">Membrane</location>
        <topology evidence="1">Multi-pass membrane protein</topology>
    </subcellularLocation>
</comment>
<evidence type="ECO:0000313" key="14">
    <source>
        <dbReference type="Proteomes" id="UP001152759"/>
    </source>
</evidence>
<evidence type="ECO:0000259" key="12">
    <source>
        <dbReference type="Pfam" id="PF07993"/>
    </source>
</evidence>
<keyword evidence="14" id="KW-1185">Reference proteome</keyword>
<keyword evidence="7 10" id="KW-0443">Lipid metabolism</keyword>
<evidence type="ECO:0000313" key="13">
    <source>
        <dbReference type="EMBL" id="CAH0384279.1"/>
    </source>
</evidence>
<evidence type="ECO:0000256" key="1">
    <source>
        <dbReference type="ARBA" id="ARBA00004141"/>
    </source>
</evidence>
<keyword evidence="8 10" id="KW-0472">Membrane</keyword>
<dbReference type="EC" id="1.2.1.84" evidence="10"/>
<accession>A0A9P0F102</accession>
<feature type="transmembrane region" description="Helical" evidence="10">
    <location>
        <begin position="413"/>
        <end position="437"/>
    </location>
</feature>
<evidence type="ECO:0000256" key="3">
    <source>
        <dbReference type="ARBA" id="ARBA00022516"/>
    </source>
</evidence>
<evidence type="ECO:0000256" key="9">
    <source>
        <dbReference type="ARBA" id="ARBA00052530"/>
    </source>
</evidence>
<feature type="transmembrane region" description="Helical" evidence="10">
    <location>
        <begin position="532"/>
        <end position="553"/>
    </location>
</feature>
<dbReference type="GO" id="GO:0005777">
    <property type="term" value="C:peroxisome"/>
    <property type="evidence" value="ECO:0007669"/>
    <property type="project" value="TreeGrafter"/>
</dbReference>
<dbReference type="GO" id="GO:0102965">
    <property type="term" value="F:alcohol-forming long-chain fatty acyl-CoA reductase activity"/>
    <property type="evidence" value="ECO:0007669"/>
    <property type="project" value="UniProtKB-EC"/>
</dbReference>
<feature type="domain" description="Fatty acyl-CoA reductase C-terminal" evidence="11">
    <location>
        <begin position="420"/>
        <end position="512"/>
    </location>
</feature>
<dbReference type="InterPro" id="IPR033640">
    <property type="entry name" value="FAR_C"/>
</dbReference>
<dbReference type="InterPro" id="IPR013120">
    <property type="entry name" value="FAR_NAD-bd"/>
</dbReference>
<protein>
    <recommendedName>
        <fullName evidence="10">Fatty acyl-CoA reductase</fullName>
        <ecNumber evidence="10">1.2.1.84</ecNumber>
    </recommendedName>
</protein>
<dbReference type="Pfam" id="PF03015">
    <property type="entry name" value="Sterile"/>
    <property type="match status" value="1"/>
</dbReference>
<gene>
    <name evidence="13" type="ORF">BEMITA_LOCUS3629</name>
</gene>
<dbReference type="InterPro" id="IPR026055">
    <property type="entry name" value="FAR"/>
</dbReference>
<dbReference type="GO" id="GO:0080019">
    <property type="term" value="F:alcohol-forming very long-chain fatty acyl-CoA reductase activity"/>
    <property type="evidence" value="ECO:0007669"/>
    <property type="project" value="InterPro"/>
</dbReference>
<keyword evidence="3 10" id="KW-0444">Lipid biosynthesis</keyword>
<comment type="function">
    <text evidence="10">Catalyzes the reduction of fatty acyl-CoA to fatty alcohols.</text>
</comment>
<dbReference type="EMBL" id="OU963863">
    <property type="protein sequence ID" value="CAH0384279.1"/>
    <property type="molecule type" value="Genomic_DNA"/>
</dbReference>
<comment type="catalytic activity">
    <reaction evidence="9 10">
        <text>a long-chain fatty acyl-CoA + 2 NADPH + 2 H(+) = a long-chain primary fatty alcohol + 2 NADP(+) + CoA</text>
        <dbReference type="Rhea" id="RHEA:52716"/>
        <dbReference type="ChEBI" id="CHEBI:15378"/>
        <dbReference type="ChEBI" id="CHEBI:57287"/>
        <dbReference type="ChEBI" id="CHEBI:57783"/>
        <dbReference type="ChEBI" id="CHEBI:58349"/>
        <dbReference type="ChEBI" id="CHEBI:77396"/>
        <dbReference type="ChEBI" id="CHEBI:83139"/>
        <dbReference type="EC" id="1.2.1.84"/>
    </reaction>
</comment>
<dbReference type="InterPro" id="IPR036291">
    <property type="entry name" value="NAD(P)-bd_dom_sf"/>
</dbReference>
<evidence type="ECO:0000256" key="6">
    <source>
        <dbReference type="ARBA" id="ARBA00022989"/>
    </source>
</evidence>
<evidence type="ECO:0000256" key="8">
    <source>
        <dbReference type="ARBA" id="ARBA00023136"/>
    </source>
</evidence>
<dbReference type="GO" id="GO:0016020">
    <property type="term" value="C:membrane"/>
    <property type="evidence" value="ECO:0007669"/>
    <property type="project" value="UniProtKB-SubCell"/>
</dbReference>
<dbReference type="PANTHER" id="PTHR11011:SF60">
    <property type="entry name" value="FATTY ACYL-COA REDUCTASE-RELATED"/>
    <property type="match status" value="1"/>
</dbReference>
<organism evidence="13 14">
    <name type="scientific">Bemisia tabaci</name>
    <name type="common">Sweetpotato whitefly</name>
    <name type="synonym">Aleurodes tabaci</name>
    <dbReference type="NCBI Taxonomy" id="7038"/>
    <lineage>
        <taxon>Eukaryota</taxon>
        <taxon>Metazoa</taxon>
        <taxon>Ecdysozoa</taxon>
        <taxon>Arthropoda</taxon>
        <taxon>Hexapoda</taxon>
        <taxon>Insecta</taxon>
        <taxon>Pterygota</taxon>
        <taxon>Neoptera</taxon>
        <taxon>Paraneoptera</taxon>
        <taxon>Hemiptera</taxon>
        <taxon>Sternorrhyncha</taxon>
        <taxon>Aleyrodoidea</taxon>
        <taxon>Aleyrodidae</taxon>
        <taxon>Aleyrodinae</taxon>
        <taxon>Bemisia</taxon>
    </lineage>
</organism>
<dbReference type="CDD" id="cd09071">
    <property type="entry name" value="FAR_C"/>
    <property type="match status" value="1"/>
</dbReference>
<dbReference type="Pfam" id="PF07993">
    <property type="entry name" value="NAD_binding_4"/>
    <property type="match status" value="1"/>
</dbReference>
<evidence type="ECO:0000259" key="11">
    <source>
        <dbReference type="Pfam" id="PF03015"/>
    </source>
</evidence>
<keyword evidence="5 10" id="KW-0521">NADP</keyword>
<evidence type="ECO:0000256" key="2">
    <source>
        <dbReference type="ARBA" id="ARBA00005928"/>
    </source>
</evidence>
<dbReference type="SUPFAM" id="SSF51735">
    <property type="entry name" value="NAD(P)-binding Rossmann-fold domains"/>
    <property type="match status" value="1"/>
</dbReference>
<dbReference type="CDD" id="cd05236">
    <property type="entry name" value="FAR-N_SDR_e"/>
    <property type="match status" value="1"/>
</dbReference>
<evidence type="ECO:0000256" key="7">
    <source>
        <dbReference type="ARBA" id="ARBA00023098"/>
    </source>
</evidence>
<evidence type="ECO:0000256" key="4">
    <source>
        <dbReference type="ARBA" id="ARBA00022692"/>
    </source>
</evidence>